<dbReference type="Proteomes" id="UP000198357">
    <property type="component" value="Chromosome"/>
</dbReference>
<dbReference type="Pfam" id="PF03572">
    <property type="entry name" value="Peptidase_S41"/>
    <property type="match status" value="1"/>
</dbReference>
<dbReference type="GO" id="GO:0008236">
    <property type="term" value="F:serine-type peptidase activity"/>
    <property type="evidence" value="ECO:0007669"/>
    <property type="project" value="InterPro"/>
</dbReference>
<organism evidence="3 4">
    <name type="scientific">Xanthomonas citri pv. vignicola</name>
    <dbReference type="NCBI Taxonomy" id="473426"/>
    <lineage>
        <taxon>Bacteria</taxon>
        <taxon>Pseudomonadati</taxon>
        <taxon>Pseudomonadota</taxon>
        <taxon>Gammaproteobacteria</taxon>
        <taxon>Lysobacterales</taxon>
        <taxon>Lysobacteraceae</taxon>
        <taxon>Xanthomonas</taxon>
    </lineage>
</organism>
<feature type="region of interest" description="Disordered" evidence="1">
    <location>
        <begin position="438"/>
        <end position="461"/>
    </location>
</feature>
<dbReference type="InterPro" id="IPR029045">
    <property type="entry name" value="ClpP/crotonase-like_dom_sf"/>
</dbReference>
<feature type="domain" description="Tail specific protease" evidence="2">
    <location>
        <begin position="352"/>
        <end position="565"/>
    </location>
</feature>
<accession>A0AB33CKJ9</accession>
<evidence type="ECO:0000313" key="3">
    <source>
        <dbReference type="EMBL" id="ASK93950.1"/>
    </source>
</evidence>
<evidence type="ECO:0000256" key="1">
    <source>
        <dbReference type="SAM" id="MobiDB-lite"/>
    </source>
</evidence>
<dbReference type="AlphaFoldDB" id="A0AB33CKJ9"/>
<protein>
    <recommendedName>
        <fullName evidence="2">Tail specific protease domain-containing protein</fullName>
    </recommendedName>
</protein>
<gene>
    <name evidence="3" type="ORF">XcvCFBP7111P_22820</name>
</gene>
<reference evidence="3 4" key="1">
    <citation type="submission" date="2017-06" db="EMBL/GenBank/DDBJ databases">
        <title>First complete genome sequences of Xanthomonas citri pv. vignicola strains CFBP 7111, CFBP 7112 and CFBP 7113 using long-read technology.</title>
        <authorList>
            <person name="Ruh M."/>
            <person name="Briand M."/>
            <person name="Bonneau S."/>
            <person name="Jacques M.A."/>
            <person name="Chen N.W.G."/>
        </authorList>
    </citation>
    <scope>NUCLEOTIDE SEQUENCE [LARGE SCALE GENOMIC DNA]</scope>
    <source>
        <strain evidence="3 4">CFBP7111</strain>
    </source>
</reference>
<feature type="region of interest" description="Disordered" evidence="1">
    <location>
        <begin position="38"/>
        <end position="65"/>
    </location>
</feature>
<dbReference type="Gene3D" id="3.90.226.10">
    <property type="entry name" value="2-enoyl-CoA Hydratase, Chain A, domain 1"/>
    <property type="match status" value="1"/>
</dbReference>
<evidence type="ECO:0000313" key="4">
    <source>
        <dbReference type="Proteomes" id="UP000198357"/>
    </source>
</evidence>
<name>A0AB33CKJ9_XANCI</name>
<sequence>MKTSCARRRRGLDRMRRNKRGAPHAYCVQASAGSVCCAQQPTRSTTGHSSGRPRTLAQGEEPQGMQPKRLACRLLRPVYLFQLRRQDMTVTIGGLSHTPQRQRRFQRAMGASLLSITLLAAASCPAADQAPPTPSTPLQGWAAMADKDVDFSLQWFKDQSILAVYPDPAAFEATMAKARKQADADIQQVTSFEGYRQTLAHFFSTFNDAHAYVWMQLQAKAYQWPGFLARYQGGRFVVAGSDGSVADGSEISACDGQPMSAWSERIALYEHMIPENIIPGLESTRARTAPIMFRYRKSPFLKRWEHCTIDGRNVSLNWKSLAQDELTKVMSTLKPDLGKDVAITPFGDNGAWVRLGNFSPENKQQSDQFAALYKAAPSLRDKSVIVFDVRGNEGGPYEWFMGVLRSLYGADYTNYYARERLKISAVYRLTEASVDNSTFSHGSPGADAPADPPPDGIPYDENSKLSQAAMARGDRVLHAPVNAEKIPKPKRQPINPVHARVVVLTDYDCESACIGFVDELKQFPGVLQVGTETFVDSRTGSPITAMLPSGNGGIGVPYMTRDGRPRNDNVPQKPDIEFGGNINDTAAVQEWLMKILKKG</sequence>
<dbReference type="InterPro" id="IPR005151">
    <property type="entry name" value="Tail-specific_protease"/>
</dbReference>
<feature type="compositionally biased region" description="Polar residues" evidence="1">
    <location>
        <begin position="38"/>
        <end position="49"/>
    </location>
</feature>
<dbReference type="EMBL" id="CP022263">
    <property type="protein sequence ID" value="ASK93950.1"/>
    <property type="molecule type" value="Genomic_DNA"/>
</dbReference>
<evidence type="ECO:0000259" key="2">
    <source>
        <dbReference type="Pfam" id="PF03572"/>
    </source>
</evidence>
<dbReference type="GO" id="GO:0006508">
    <property type="term" value="P:proteolysis"/>
    <property type="evidence" value="ECO:0007669"/>
    <property type="project" value="InterPro"/>
</dbReference>
<proteinExistence type="predicted"/>
<dbReference type="SUPFAM" id="SSF52096">
    <property type="entry name" value="ClpP/crotonase"/>
    <property type="match status" value="1"/>
</dbReference>
<feature type="region of interest" description="Disordered" evidence="1">
    <location>
        <begin position="1"/>
        <end position="22"/>
    </location>
</feature>